<evidence type="ECO:0000256" key="1">
    <source>
        <dbReference type="SAM" id="MobiDB-lite"/>
    </source>
</evidence>
<reference evidence="2 3" key="1">
    <citation type="submission" date="2020-08" db="EMBL/GenBank/DDBJ databases">
        <title>Genomic Encyclopedia of Type Strains, Phase IV (KMG-IV): sequencing the most valuable type-strain genomes for metagenomic binning, comparative biology and taxonomic classification.</title>
        <authorList>
            <person name="Goeker M."/>
        </authorList>
    </citation>
    <scope>NUCLEOTIDE SEQUENCE [LARGE SCALE GENOMIC DNA]</scope>
    <source>
        <strain evidence="2 3">DSM 25622</strain>
    </source>
</reference>
<comment type="caution">
    <text evidence="2">The sequence shown here is derived from an EMBL/GenBank/DDBJ whole genome shotgun (WGS) entry which is preliminary data.</text>
</comment>
<dbReference type="EMBL" id="JACIJD010000026">
    <property type="protein sequence ID" value="MBB5695950.1"/>
    <property type="molecule type" value="Genomic_DNA"/>
</dbReference>
<dbReference type="Proteomes" id="UP000580654">
    <property type="component" value="Unassembled WGS sequence"/>
</dbReference>
<protein>
    <submittedName>
        <fullName evidence="2">Uncharacterized protein</fullName>
    </submittedName>
</protein>
<keyword evidence="3" id="KW-1185">Reference proteome</keyword>
<organism evidence="2 3">
    <name type="scientific">Muricoccus pecuniae</name>
    <dbReference type="NCBI Taxonomy" id="693023"/>
    <lineage>
        <taxon>Bacteria</taxon>
        <taxon>Pseudomonadati</taxon>
        <taxon>Pseudomonadota</taxon>
        <taxon>Alphaproteobacteria</taxon>
        <taxon>Acetobacterales</taxon>
        <taxon>Roseomonadaceae</taxon>
        <taxon>Muricoccus</taxon>
    </lineage>
</organism>
<accession>A0A840Y7S3</accession>
<proteinExistence type="predicted"/>
<dbReference type="RefSeq" id="WP_184521103.1">
    <property type="nucleotide sequence ID" value="NZ_JACIJD010000026.1"/>
</dbReference>
<gene>
    <name evidence="2" type="ORF">FHS87_004018</name>
</gene>
<name>A0A840Y7S3_9PROT</name>
<evidence type="ECO:0000313" key="2">
    <source>
        <dbReference type="EMBL" id="MBB5695950.1"/>
    </source>
</evidence>
<feature type="region of interest" description="Disordered" evidence="1">
    <location>
        <begin position="44"/>
        <end position="81"/>
    </location>
</feature>
<dbReference type="AlphaFoldDB" id="A0A840Y7S3"/>
<evidence type="ECO:0000313" key="3">
    <source>
        <dbReference type="Proteomes" id="UP000580654"/>
    </source>
</evidence>
<sequence>MNSFIVQAVAEKVAALRARGLLQELSADEQTAYLRGRAERSETPMKALLRKAGTTSRVRRGDEMPEGWLSETPETREGEGG</sequence>